<feature type="transmembrane region" description="Helical" evidence="9">
    <location>
        <begin position="342"/>
        <end position="363"/>
    </location>
</feature>
<dbReference type="RefSeq" id="WP_348947372.1">
    <property type="nucleotide sequence ID" value="NZ_JBDZYD010000001.1"/>
</dbReference>
<comment type="subcellular location">
    <subcellularLocation>
        <location evidence="1">Cell membrane</location>
        <topology evidence="1">Multi-pass membrane protein</topology>
    </subcellularLocation>
</comment>
<keyword evidence="3" id="KW-0813">Transport</keyword>
<dbReference type="PIRSF" id="PIRSF006060">
    <property type="entry name" value="AA_transporter"/>
    <property type="match status" value="1"/>
</dbReference>
<evidence type="ECO:0000256" key="6">
    <source>
        <dbReference type="ARBA" id="ARBA00022970"/>
    </source>
</evidence>
<dbReference type="InterPro" id="IPR004841">
    <property type="entry name" value="AA-permease/SLC12A_dom"/>
</dbReference>
<feature type="transmembrane region" description="Helical" evidence="9">
    <location>
        <begin position="415"/>
        <end position="433"/>
    </location>
</feature>
<organism evidence="11 12">
    <name type="scientific">Amycolatopsis melonis</name>
    <dbReference type="NCBI Taxonomy" id="3156488"/>
    <lineage>
        <taxon>Bacteria</taxon>
        <taxon>Bacillati</taxon>
        <taxon>Actinomycetota</taxon>
        <taxon>Actinomycetes</taxon>
        <taxon>Pseudonocardiales</taxon>
        <taxon>Pseudonocardiaceae</taxon>
        <taxon>Amycolatopsis</taxon>
    </lineage>
</organism>
<evidence type="ECO:0000256" key="1">
    <source>
        <dbReference type="ARBA" id="ARBA00004651"/>
    </source>
</evidence>
<dbReference type="EMBL" id="JBDZYD010000001">
    <property type="protein sequence ID" value="MEQ0558045.1"/>
    <property type="molecule type" value="Genomic_DNA"/>
</dbReference>
<dbReference type="PROSITE" id="PS00218">
    <property type="entry name" value="AMINO_ACID_PERMEASE_1"/>
    <property type="match status" value="1"/>
</dbReference>
<evidence type="ECO:0000256" key="7">
    <source>
        <dbReference type="ARBA" id="ARBA00022989"/>
    </source>
</evidence>
<feature type="transmembrane region" description="Helical" evidence="9">
    <location>
        <begin position="439"/>
        <end position="459"/>
    </location>
</feature>
<feature type="transmembrane region" description="Helical" evidence="9">
    <location>
        <begin position="57"/>
        <end position="75"/>
    </location>
</feature>
<feature type="transmembrane region" description="Helical" evidence="9">
    <location>
        <begin position="133"/>
        <end position="157"/>
    </location>
</feature>
<keyword evidence="12" id="KW-1185">Reference proteome</keyword>
<evidence type="ECO:0000259" key="10">
    <source>
        <dbReference type="Pfam" id="PF00324"/>
    </source>
</evidence>
<evidence type="ECO:0000313" key="12">
    <source>
        <dbReference type="Proteomes" id="UP001440984"/>
    </source>
</evidence>
<comment type="similarity">
    <text evidence="2">Belongs to the amino acid-polyamine-organocation (APC) superfamily. Amino acid transporter (AAT) (TC 2.A.3.1) family.</text>
</comment>
<reference evidence="11 12" key="1">
    <citation type="submission" date="2024-05" db="EMBL/GenBank/DDBJ databases">
        <authorList>
            <person name="Zhao H."/>
            <person name="Xu Y."/>
            <person name="Lin S."/>
            <person name="Spain J.C."/>
            <person name="Zhou N.-Y."/>
        </authorList>
    </citation>
    <scope>NUCLEOTIDE SEQUENCE [LARGE SCALE GENOMIC DNA]</scope>
    <source>
        <strain evidence="11 12">NEAU-NG30</strain>
    </source>
</reference>
<feature type="domain" description="Amino acid permease/ SLC12A" evidence="10">
    <location>
        <begin position="28"/>
        <end position="462"/>
    </location>
</feature>
<dbReference type="PANTHER" id="PTHR43495">
    <property type="entry name" value="GABA PERMEASE"/>
    <property type="match status" value="1"/>
</dbReference>
<comment type="caution">
    <text evidence="11">The sequence shown here is derived from an EMBL/GenBank/DDBJ whole genome shotgun (WGS) entry which is preliminary data.</text>
</comment>
<sequence length="465" mass="49409">MKSPVKTGATPPETDSEGYRKTLGNRQIQMIGIGGAIGVGLFLGAGGKLAATGPALLLSYLVCGVVAMFVMRALAELVLHRPSAGSFVTYSREFIGPWAGFVTGWMYWVNWAMVCVAETTAIGHYLQRWFPGLPVWAGALLSLAGVLSVNLVSVKLFGELEFWFSTVKVLAIVVFLVVGAGLLLGGAHLGSAPASVANLVDHGGFFPHGFAMPFLALQSVVFAYAAIELVGVAAGEAAEPRKSIPRAVNSVIWRIAVFYVGSVLMLAVLMPWSDYQAGVSPFVTVFSRLGLPWIGDVMNLVVLTAAMSSANSGIYSTGRILRALADRGEAPKFAGWMSRRRIPIGAIVMTCGVCLFGVVLNIVVPDDAFDVATEISSLGVVTTWAMIMIAQERLRRRALRGELERPSCRLPGAPYTTWATVGFLGLVVVLMGFSGGSSMIAVCLIPVLVLALGIGWRIVSRRRAG</sequence>
<gene>
    <name evidence="11" type="ORF">ABJI51_03095</name>
</gene>
<feature type="transmembrane region" description="Helical" evidence="9">
    <location>
        <begin position="293"/>
        <end position="314"/>
    </location>
</feature>
<dbReference type="Pfam" id="PF00324">
    <property type="entry name" value="AA_permease"/>
    <property type="match status" value="1"/>
</dbReference>
<keyword evidence="4" id="KW-1003">Cell membrane</keyword>
<evidence type="ECO:0000256" key="3">
    <source>
        <dbReference type="ARBA" id="ARBA00022448"/>
    </source>
</evidence>
<evidence type="ECO:0000256" key="4">
    <source>
        <dbReference type="ARBA" id="ARBA00022475"/>
    </source>
</evidence>
<dbReference type="Proteomes" id="UP001440984">
    <property type="component" value="Unassembled WGS sequence"/>
</dbReference>
<dbReference type="PANTHER" id="PTHR43495:SF1">
    <property type="entry name" value="L-ASPARAGINE PERMEASE"/>
    <property type="match status" value="1"/>
</dbReference>
<evidence type="ECO:0000256" key="2">
    <source>
        <dbReference type="ARBA" id="ARBA00008583"/>
    </source>
</evidence>
<feature type="transmembrane region" description="Helical" evidence="9">
    <location>
        <begin position="251"/>
        <end position="273"/>
    </location>
</feature>
<keyword evidence="7 9" id="KW-1133">Transmembrane helix</keyword>
<dbReference type="Gene3D" id="1.20.1740.10">
    <property type="entry name" value="Amino acid/polyamine transporter I"/>
    <property type="match status" value="1"/>
</dbReference>
<keyword evidence="8 9" id="KW-0472">Membrane</keyword>
<evidence type="ECO:0000313" key="11">
    <source>
        <dbReference type="EMBL" id="MEQ0558045.1"/>
    </source>
</evidence>
<proteinExistence type="inferred from homology"/>
<dbReference type="InterPro" id="IPR004840">
    <property type="entry name" value="Amino_acid_permease_CS"/>
</dbReference>
<feature type="transmembrane region" description="Helical" evidence="9">
    <location>
        <begin position="169"/>
        <end position="190"/>
    </location>
</feature>
<evidence type="ECO:0000256" key="8">
    <source>
        <dbReference type="ARBA" id="ARBA00023136"/>
    </source>
</evidence>
<accession>A0ABV0L6W7</accession>
<evidence type="ECO:0000256" key="5">
    <source>
        <dbReference type="ARBA" id="ARBA00022692"/>
    </source>
</evidence>
<keyword evidence="5 9" id="KW-0812">Transmembrane</keyword>
<keyword evidence="6" id="KW-0029">Amino-acid transport</keyword>
<evidence type="ECO:0000256" key="9">
    <source>
        <dbReference type="SAM" id="Phobius"/>
    </source>
</evidence>
<feature type="transmembrane region" description="Helical" evidence="9">
    <location>
        <begin position="210"/>
        <end position="230"/>
    </location>
</feature>
<feature type="transmembrane region" description="Helical" evidence="9">
    <location>
        <begin position="95"/>
        <end position="113"/>
    </location>
</feature>
<name>A0ABV0L6W7_9PSEU</name>
<feature type="transmembrane region" description="Helical" evidence="9">
    <location>
        <begin position="375"/>
        <end position="394"/>
    </location>
</feature>
<feature type="transmembrane region" description="Helical" evidence="9">
    <location>
        <begin position="30"/>
        <end position="51"/>
    </location>
</feature>
<protein>
    <submittedName>
        <fullName evidence="11">Amino acid permease</fullName>
    </submittedName>
</protein>